<accession>A0AAX6EHZ6</accession>
<organism evidence="1 2">
    <name type="scientific">Iris pallida</name>
    <name type="common">Sweet iris</name>
    <dbReference type="NCBI Taxonomy" id="29817"/>
    <lineage>
        <taxon>Eukaryota</taxon>
        <taxon>Viridiplantae</taxon>
        <taxon>Streptophyta</taxon>
        <taxon>Embryophyta</taxon>
        <taxon>Tracheophyta</taxon>
        <taxon>Spermatophyta</taxon>
        <taxon>Magnoliopsida</taxon>
        <taxon>Liliopsida</taxon>
        <taxon>Asparagales</taxon>
        <taxon>Iridaceae</taxon>
        <taxon>Iridoideae</taxon>
        <taxon>Irideae</taxon>
        <taxon>Iris</taxon>
    </lineage>
</organism>
<dbReference type="Proteomes" id="UP001140949">
    <property type="component" value="Unassembled WGS sequence"/>
</dbReference>
<protein>
    <submittedName>
        <fullName evidence="1">Aldo-keto reductase family 4 member C9-like</fullName>
    </submittedName>
</protein>
<reference evidence="1" key="1">
    <citation type="journal article" date="2023" name="GigaByte">
        <title>Genome assembly of the bearded iris, Iris pallida Lam.</title>
        <authorList>
            <person name="Bruccoleri R.E."/>
            <person name="Oakeley E.J."/>
            <person name="Faust A.M.E."/>
            <person name="Altorfer M."/>
            <person name="Dessus-Babus S."/>
            <person name="Burckhardt D."/>
            <person name="Oertli M."/>
            <person name="Naumann U."/>
            <person name="Petersen F."/>
            <person name="Wong J."/>
        </authorList>
    </citation>
    <scope>NUCLEOTIDE SEQUENCE</scope>
    <source>
        <strain evidence="1">GSM-AAB239-AS_SAM_17_03QT</strain>
    </source>
</reference>
<gene>
    <name evidence="1" type="ORF">M6B38_189245</name>
</gene>
<proteinExistence type="predicted"/>
<name>A0AAX6EHZ6_IRIPA</name>
<sequence>MVASSSQAKVTPSAIGYQQQQQAILFLSNVRTIDLLITINSAAFVCMKKERSEEERCVRGKDQDSQVASFSTLNPMPAAHLLDRGQSSCSQMYSVTSRKKKTI</sequence>
<dbReference type="EMBL" id="JANAVB010036419">
    <property type="protein sequence ID" value="KAJ6803650.1"/>
    <property type="molecule type" value="Genomic_DNA"/>
</dbReference>
<keyword evidence="2" id="KW-1185">Reference proteome</keyword>
<comment type="caution">
    <text evidence="1">The sequence shown here is derived from an EMBL/GenBank/DDBJ whole genome shotgun (WGS) entry which is preliminary data.</text>
</comment>
<dbReference type="AlphaFoldDB" id="A0AAX6EHZ6"/>
<evidence type="ECO:0000313" key="2">
    <source>
        <dbReference type="Proteomes" id="UP001140949"/>
    </source>
</evidence>
<reference evidence="1" key="2">
    <citation type="submission" date="2023-04" db="EMBL/GenBank/DDBJ databases">
        <authorList>
            <person name="Bruccoleri R.E."/>
            <person name="Oakeley E.J."/>
            <person name="Faust A.-M."/>
            <person name="Dessus-Babus S."/>
            <person name="Altorfer M."/>
            <person name="Burckhardt D."/>
            <person name="Oertli M."/>
            <person name="Naumann U."/>
            <person name="Petersen F."/>
            <person name="Wong J."/>
        </authorList>
    </citation>
    <scope>NUCLEOTIDE SEQUENCE</scope>
    <source>
        <strain evidence="1">GSM-AAB239-AS_SAM_17_03QT</strain>
        <tissue evidence="1">Leaf</tissue>
    </source>
</reference>
<evidence type="ECO:0000313" key="1">
    <source>
        <dbReference type="EMBL" id="KAJ6803650.1"/>
    </source>
</evidence>